<sequence>MLLNGTKSNRCVALSAYKLPKFDKTNIKTKHASFAKKFSEITRVPELPVITFVDGAFNRHVTAVEQLVKWGSDDYTITSDLVGSVTNKTPGSNVEQSIDLSQD</sequence>
<dbReference type="EMBL" id="MN740620">
    <property type="protein sequence ID" value="QHU36005.1"/>
    <property type="molecule type" value="Genomic_DNA"/>
</dbReference>
<evidence type="ECO:0000313" key="1">
    <source>
        <dbReference type="EMBL" id="QHU36005.1"/>
    </source>
</evidence>
<dbReference type="AlphaFoldDB" id="A0A6C0M151"/>
<accession>A0A6C0M151</accession>
<proteinExistence type="predicted"/>
<organism evidence="1">
    <name type="scientific">viral metagenome</name>
    <dbReference type="NCBI Taxonomy" id="1070528"/>
    <lineage>
        <taxon>unclassified sequences</taxon>
        <taxon>metagenomes</taxon>
        <taxon>organismal metagenomes</taxon>
    </lineage>
</organism>
<reference evidence="1" key="1">
    <citation type="journal article" date="2020" name="Nature">
        <title>Giant virus diversity and host interactions through global metagenomics.</title>
        <authorList>
            <person name="Schulz F."/>
            <person name="Roux S."/>
            <person name="Paez-Espino D."/>
            <person name="Jungbluth S."/>
            <person name="Walsh D.A."/>
            <person name="Denef V.J."/>
            <person name="McMahon K.D."/>
            <person name="Konstantinidis K.T."/>
            <person name="Eloe-Fadrosh E.A."/>
            <person name="Kyrpides N.C."/>
            <person name="Woyke T."/>
        </authorList>
    </citation>
    <scope>NUCLEOTIDE SEQUENCE</scope>
    <source>
        <strain evidence="1">GVMAG-S-1035085-51</strain>
    </source>
</reference>
<protein>
    <submittedName>
        <fullName evidence="1">Uncharacterized protein</fullName>
    </submittedName>
</protein>
<name>A0A6C0M151_9ZZZZ</name>